<evidence type="ECO:0000313" key="7">
    <source>
        <dbReference type="EMBL" id="GFH40573.1"/>
    </source>
</evidence>
<dbReference type="InterPro" id="IPR011608">
    <property type="entry name" value="PRD"/>
</dbReference>
<keyword evidence="1" id="KW-0677">Repeat</keyword>
<evidence type="ECO:0000256" key="1">
    <source>
        <dbReference type="ARBA" id="ARBA00022737"/>
    </source>
</evidence>
<evidence type="ECO:0000259" key="5">
    <source>
        <dbReference type="PROSITE" id="PS51094"/>
    </source>
</evidence>
<evidence type="ECO:0000259" key="6">
    <source>
        <dbReference type="PROSITE" id="PS51372"/>
    </source>
</evidence>
<dbReference type="PROSITE" id="PS51094">
    <property type="entry name" value="PTS_EIIA_TYPE_2"/>
    <property type="match status" value="1"/>
</dbReference>
<name>A0A6A0B7D4_9LACT</name>
<dbReference type="Pfam" id="PF08279">
    <property type="entry name" value="HTH_11"/>
    <property type="match status" value="1"/>
</dbReference>
<comment type="caution">
    <text evidence="7">The sequence shown here is derived from an EMBL/GenBank/DDBJ whole genome shotgun (WGS) entry which is preliminary data.</text>
</comment>
<protein>
    <submittedName>
        <fullName evidence="7">LysR family transcriptional regulator</fullName>
    </submittedName>
</protein>
<dbReference type="Gene3D" id="1.10.10.10">
    <property type="entry name" value="Winged helix-like DNA-binding domain superfamily/Winged helix DNA-binding domain"/>
    <property type="match status" value="1"/>
</dbReference>
<dbReference type="EMBL" id="BLLH01000004">
    <property type="protein sequence ID" value="GFH40573.1"/>
    <property type="molecule type" value="Genomic_DNA"/>
</dbReference>
<keyword evidence="3" id="KW-0804">Transcription</keyword>
<dbReference type="InterPro" id="IPR036388">
    <property type="entry name" value="WH-like_DNA-bd_sf"/>
</dbReference>
<keyword evidence="8" id="KW-1185">Reference proteome</keyword>
<proteinExistence type="predicted"/>
<dbReference type="InterPro" id="IPR001034">
    <property type="entry name" value="DeoR_HTH"/>
</dbReference>
<dbReference type="SUPFAM" id="SSF46785">
    <property type="entry name" value="Winged helix' DNA-binding domain"/>
    <property type="match status" value="1"/>
</dbReference>
<reference evidence="7 8" key="1">
    <citation type="submission" date="2020-02" db="EMBL/GenBank/DDBJ databases">
        <title>Draft genome sequence of Lactococcus sp. Hs20B0-1.</title>
        <authorList>
            <person name="Noda S."/>
            <person name="Yuki M."/>
            <person name="Ohkuma M."/>
        </authorList>
    </citation>
    <scope>NUCLEOTIDE SEQUENCE [LARGE SCALE GENOMIC DNA]</scope>
    <source>
        <strain evidence="7 8">Hs20B0-1</strain>
    </source>
</reference>
<organism evidence="7 8">
    <name type="scientific">Pseudolactococcus insecticola</name>
    <dbReference type="NCBI Taxonomy" id="2709158"/>
    <lineage>
        <taxon>Bacteria</taxon>
        <taxon>Bacillati</taxon>
        <taxon>Bacillota</taxon>
        <taxon>Bacilli</taxon>
        <taxon>Lactobacillales</taxon>
        <taxon>Streptococcaceae</taxon>
        <taxon>Pseudolactococcus</taxon>
    </lineage>
</organism>
<evidence type="ECO:0000256" key="2">
    <source>
        <dbReference type="ARBA" id="ARBA00023015"/>
    </source>
</evidence>
<feature type="domain" description="PTS EIIA type-2" evidence="5">
    <location>
        <begin position="489"/>
        <end position="640"/>
    </location>
</feature>
<dbReference type="SUPFAM" id="SSF55804">
    <property type="entry name" value="Phoshotransferase/anion transport protein"/>
    <property type="match status" value="1"/>
</dbReference>
<evidence type="ECO:0000313" key="8">
    <source>
        <dbReference type="Proteomes" id="UP000475928"/>
    </source>
</evidence>
<dbReference type="PANTHER" id="PTHR30185">
    <property type="entry name" value="CRYPTIC BETA-GLUCOSIDE BGL OPERON ANTITERMINATOR"/>
    <property type="match status" value="1"/>
</dbReference>
<dbReference type="GO" id="GO:0003700">
    <property type="term" value="F:DNA-binding transcription factor activity"/>
    <property type="evidence" value="ECO:0007669"/>
    <property type="project" value="InterPro"/>
</dbReference>
<dbReference type="InterPro" id="IPR002178">
    <property type="entry name" value="PTS_EIIA_type-2_dom"/>
</dbReference>
<dbReference type="InterPro" id="IPR016152">
    <property type="entry name" value="PTrfase/Anion_transptr"/>
</dbReference>
<dbReference type="InterPro" id="IPR036390">
    <property type="entry name" value="WH_DNA-bd_sf"/>
</dbReference>
<evidence type="ECO:0000259" key="4">
    <source>
        <dbReference type="PROSITE" id="PS51000"/>
    </source>
</evidence>
<dbReference type="SUPFAM" id="SSF63520">
    <property type="entry name" value="PTS-regulatory domain, PRD"/>
    <property type="match status" value="1"/>
</dbReference>
<sequence>MLVTKREQQIITAIIKKNKVSIADLIDVTGVSRRTLYRDLQNLQDSLPSFGASLIKIDNLYSIKGDLTRFSDGNVSVLETFDQTERHFMELILLIFETAKLSDFMSQFGISQPTATNDLKIIEDNLAFAGCSLSRDKGLKVIASEYIKRTLLVSALESNLTTADIFSLGTPEIARNQLLQLFSENLINTVTVAFDQSDIQNISDRTQGVLRLFFLVTLERLTQGHLIDSRYQFHPSKDAVDFVTKIVQNFGDTTRISLPEIMYLANMTDVLHFDKGGNLLFKEKYDSSFSYKVRHLIEQVSERSGLDFGRDEKIFALLNTHLRSSFILPQLFSDEKNDLVTRIKTEQAELFETVKAALTEVFEQAFSLQEIALVTLHFVATLERSSRVFPMTALLITSRGRVSMEFLARNLQTQFPFITRVKISQVSQMLDENLEEFDIIFTTEKGLDDSFIRIASSLALTNISEITHAIRHVRSQKKPRKNTGTASENPLDFQDFFVKSQVILENFAIEQLDNTTDFDTTIQQIASYENHTDTELLSRFKRTSFGIPKTNLCLIHGISETVTRPVFKIFDLENQVAVLGMDKKEMLANRILFLTAPESVDDIYNYILGKISSSIIENTLYTTIYSSGNKEIIYELLSKIIGESFTKYEQ</sequence>
<dbReference type="PROSITE" id="PS51372">
    <property type="entry name" value="PRD_2"/>
    <property type="match status" value="1"/>
</dbReference>
<feature type="domain" description="PRD" evidence="6">
    <location>
        <begin position="284"/>
        <end position="388"/>
    </location>
</feature>
<accession>A0A6A0B7D4</accession>
<dbReference type="Proteomes" id="UP000475928">
    <property type="component" value="Unassembled WGS sequence"/>
</dbReference>
<keyword evidence="2" id="KW-0805">Transcription regulation</keyword>
<dbReference type="Gene3D" id="3.40.930.10">
    <property type="entry name" value="Mannitol-specific EII, Chain A"/>
    <property type="match status" value="1"/>
</dbReference>
<dbReference type="PANTHER" id="PTHR30185:SF18">
    <property type="entry name" value="TRANSCRIPTIONAL REGULATOR MTLR"/>
    <property type="match status" value="1"/>
</dbReference>
<gene>
    <name evidence="7" type="primary">mtlR</name>
    <name evidence="7" type="ORF">Hs20B_09710</name>
</gene>
<evidence type="ECO:0000256" key="3">
    <source>
        <dbReference type="ARBA" id="ARBA00023163"/>
    </source>
</evidence>
<dbReference type="InterPro" id="IPR050661">
    <property type="entry name" value="BglG_antiterminators"/>
</dbReference>
<dbReference type="AlphaFoldDB" id="A0A6A0B7D4"/>
<dbReference type="SMART" id="SM00420">
    <property type="entry name" value="HTH_DEOR"/>
    <property type="match status" value="1"/>
</dbReference>
<dbReference type="InterPro" id="IPR036634">
    <property type="entry name" value="PRD_sf"/>
</dbReference>
<dbReference type="PROSITE" id="PS51000">
    <property type="entry name" value="HTH_DEOR_2"/>
    <property type="match status" value="1"/>
</dbReference>
<dbReference type="Pfam" id="PF00874">
    <property type="entry name" value="PRD"/>
    <property type="match status" value="1"/>
</dbReference>
<dbReference type="RefSeq" id="WP_172356225.1">
    <property type="nucleotide sequence ID" value="NZ_BLLH01000004.1"/>
</dbReference>
<dbReference type="InterPro" id="IPR013196">
    <property type="entry name" value="HTH_11"/>
</dbReference>
<feature type="domain" description="HTH deoR-type" evidence="4">
    <location>
        <begin position="3"/>
        <end position="76"/>
    </location>
</feature>